<dbReference type="GO" id="GO:0008324">
    <property type="term" value="F:monoatomic cation transmembrane transporter activity"/>
    <property type="evidence" value="ECO:0007669"/>
    <property type="project" value="InterPro"/>
</dbReference>
<dbReference type="Gene3D" id="3.30.70.1350">
    <property type="entry name" value="Cation efflux protein, cytoplasmic domain"/>
    <property type="match status" value="1"/>
</dbReference>
<dbReference type="PANTHER" id="PTHR43840:SF15">
    <property type="entry name" value="MITOCHONDRIAL METAL TRANSPORTER 1-RELATED"/>
    <property type="match status" value="1"/>
</dbReference>
<name>A0A7W2YIQ6_9GAMM</name>
<evidence type="ECO:0000256" key="1">
    <source>
        <dbReference type="ARBA" id="ARBA00004141"/>
    </source>
</evidence>
<dbReference type="InterPro" id="IPR058533">
    <property type="entry name" value="Cation_efflux_TM"/>
</dbReference>
<keyword evidence="4" id="KW-0408">Iron</keyword>
<dbReference type="InterPro" id="IPR027469">
    <property type="entry name" value="Cation_efflux_TMD_sf"/>
</dbReference>
<gene>
    <name evidence="12" type="ORF">H2508_04520</name>
</gene>
<accession>A0A7W2YIQ6</accession>
<dbReference type="GO" id="GO:0006829">
    <property type="term" value="P:zinc ion transport"/>
    <property type="evidence" value="ECO:0007669"/>
    <property type="project" value="UniProtKB-KW"/>
</dbReference>
<dbReference type="AlphaFoldDB" id="A0A7W2YIQ6"/>
<comment type="similarity">
    <text evidence="2">Belongs to the cation diffusion facilitator (CDF) transporter (TC 2.A.4) family. FieF subfamily.</text>
</comment>
<keyword evidence="8 9" id="KW-0472">Membrane</keyword>
<evidence type="ECO:0000259" key="11">
    <source>
        <dbReference type="Pfam" id="PF16916"/>
    </source>
</evidence>
<dbReference type="GO" id="GO:0016020">
    <property type="term" value="C:membrane"/>
    <property type="evidence" value="ECO:0007669"/>
    <property type="project" value="UniProtKB-SubCell"/>
</dbReference>
<evidence type="ECO:0000256" key="9">
    <source>
        <dbReference type="SAM" id="Phobius"/>
    </source>
</evidence>
<dbReference type="RefSeq" id="WP_182169276.1">
    <property type="nucleotide sequence ID" value="NZ_JACFXU010000013.1"/>
</dbReference>
<keyword evidence="6" id="KW-0862">Zinc</keyword>
<evidence type="ECO:0000256" key="3">
    <source>
        <dbReference type="ARBA" id="ARBA00022448"/>
    </source>
</evidence>
<feature type="domain" description="Cation efflux protein transmembrane" evidence="10">
    <location>
        <begin position="20"/>
        <end position="213"/>
    </location>
</feature>
<reference evidence="12 13" key="1">
    <citation type="submission" date="2020-07" db="EMBL/GenBank/DDBJ databases">
        <title>Halieaceae bacterium, F7430, whole genome shotgun sequencing project.</title>
        <authorList>
            <person name="Jiang S."/>
            <person name="Liu Z.W."/>
            <person name="Du Z.J."/>
        </authorList>
    </citation>
    <scope>NUCLEOTIDE SEQUENCE [LARGE SCALE GENOMIC DNA]</scope>
    <source>
        <strain evidence="12 13">F7430</strain>
    </source>
</reference>
<keyword evidence="4" id="KW-0410">Iron transport</keyword>
<dbReference type="Pfam" id="PF01545">
    <property type="entry name" value="Cation_efflux"/>
    <property type="match status" value="1"/>
</dbReference>
<keyword evidence="13" id="KW-1185">Reference proteome</keyword>
<protein>
    <submittedName>
        <fullName evidence="12">Cation transporter</fullName>
    </submittedName>
</protein>
<keyword evidence="6" id="KW-0406">Ion transport</keyword>
<sequence length="384" mass="41947">MDAAQQSAQVRDKAMRNTSVVGALVNIVLTVAKIIFGIIGQSHALIADGIHSLADVSTDVMVWFAAKYSNLPADKKHPYGHARIETAFTVALGIVLIITAVGIVLDSAQRLINPSTLLHPTPLVLWVAAFSIIANEWLYHYTMRVARKFKSSLLTANAWHHRSDAVSSIVVLIGVGGSLMGFPYLDALAALGVAFMIGKIGWDQSVSSVRELIDTGMEPKTAAALQRIIENVDGVRGVHMMRSRRMGGSYLVDVHIVVDGYLSVSEGHRIAEYVRLKLIDTHENISNALIHIDPEDDSLADLSAHLPLRREVLTDLAKVWVNDIDAFDINKATLHYLEGKVHVDLVLTCGLENTAELAERLEQNAAVLNYIGQVRVFKEKEGAA</sequence>
<evidence type="ECO:0000256" key="8">
    <source>
        <dbReference type="ARBA" id="ARBA00023136"/>
    </source>
</evidence>
<feature type="transmembrane region" description="Helical" evidence="9">
    <location>
        <begin position="117"/>
        <end position="139"/>
    </location>
</feature>
<evidence type="ECO:0000256" key="4">
    <source>
        <dbReference type="ARBA" id="ARBA00022496"/>
    </source>
</evidence>
<proteinExistence type="inferred from homology"/>
<keyword evidence="5 9" id="KW-0812">Transmembrane</keyword>
<dbReference type="InterPro" id="IPR036837">
    <property type="entry name" value="Cation_efflux_CTD_sf"/>
</dbReference>
<dbReference type="SUPFAM" id="SSF160240">
    <property type="entry name" value="Cation efflux protein cytoplasmic domain-like"/>
    <property type="match status" value="1"/>
</dbReference>
<dbReference type="Pfam" id="PF16916">
    <property type="entry name" value="ZT_dimer"/>
    <property type="match status" value="1"/>
</dbReference>
<dbReference type="InterPro" id="IPR050291">
    <property type="entry name" value="CDF_Transporter"/>
</dbReference>
<feature type="transmembrane region" description="Helical" evidence="9">
    <location>
        <begin position="45"/>
        <end position="66"/>
    </location>
</feature>
<dbReference type="SUPFAM" id="SSF161111">
    <property type="entry name" value="Cation efflux protein transmembrane domain-like"/>
    <property type="match status" value="1"/>
</dbReference>
<keyword evidence="3" id="KW-0813">Transport</keyword>
<feature type="transmembrane region" description="Helical" evidence="9">
    <location>
        <begin position="87"/>
        <end position="105"/>
    </location>
</feature>
<evidence type="ECO:0000256" key="5">
    <source>
        <dbReference type="ARBA" id="ARBA00022692"/>
    </source>
</evidence>
<dbReference type="EMBL" id="JACFXU010000013">
    <property type="protein sequence ID" value="MBA6412370.1"/>
    <property type="molecule type" value="Genomic_DNA"/>
</dbReference>
<evidence type="ECO:0000313" key="13">
    <source>
        <dbReference type="Proteomes" id="UP000539350"/>
    </source>
</evidence>
<feature type="domain" description="Cation efflux protein cytoplasmic" evidence="11">
    <location>
        <begin position="220"/>
        <end position="295"/>
    </location>
</feature>
<dbReference type="Proteomes" id="UP000539350">
    <property type="component" value="Unassembled WGS sequence"/>
</dbReference>
<dbReference type="FunFam" id="1.20.1510.10:FF:000006">
    <property type="entry name" value="Divalent cation efflux transporter"/>
    <property type="match status" value="1"/>
</dbReference>
<evidence type="ECO:0000256" key="6">
    <source>
        <dbReference type="ARBA" id="ARBA00022906"/>
    </source>
</evidence>
<dbReference type="GO" id="GO:0006826">
    <property type="term" value="P:iron ion transport"/>
    <property type="evidence" value="ECO:0007669"/>
    <property type="project" value="UniProtKB-KW"/>
</dbReference>
<comment type="subcellular location">
    <subcellularLocation>
        <location evidence="1">Membrane</location>
        <topology evidence="1">Multi-pass membrane protein</topology>
    </subcellularLocation>
</comment>
<feature type="transmembrane region" description="Helical" evidence="9">
    <location>
        <begin position="169"/>
        <end position="197"/>
    </location>
</feature>
<evidence type="ECO:0000313" key="12">
    <source>
        <dbReference type="EMBL" id="MBA6412370.1"/>
    </source>
</evidence>
<dbReference type="InterPro" id="IPR027470">
    <property type="entry name" value="Cation_efflux_CTD"/>
</dbReference>
<organism evidence="12 13">
    <name type="scientific">Sediminihaliea albiluteola</name>
    <dbReference type="NCBI Taxonomy" id="2758564"/>
    <lineage>
        <taxon>Bacteria</taxon>
        <taxon>Pseudomonadati</taxon>
        <taxon>Pseudomonadota</taxon>
        <taxon>Gammaproteobacteria</taxon>
        <taxon>Cellvibrionales</taxon>
        <taxon>Halieaceae</taxon>
        <taxon>Sediminihaliea</taxon>
    </lineage>
</organism>
<evidence type="ECO:0000259" key="10">
    <source>
        <dbReference type="Pfam" id="PF01545"/>
    </source>
</evidence>
<evidence type="ECO:0000256" key="7">
    <source>
        <dbReference type="ARBA" id="ARBA00022989"/>
    </source>
</evidence>
<comment type="caution">
    <text evidence="12">The sequence shown here is derived from an EMBL/GenBank/DDBJ whole genome shotgun (WGS) entry which is preliminary data.</text>
</comment>
<dbReference type="Gene3D" id="1.20.1510.10">
    <property type="entry name" value="Cation efflux protein transmembrane domain"/>
    <property type="match status" value="1"/>
</dbReference>
<dbReference type="InterPro" id="IPR002524">
    <property type="entry name" value="Cation_efflux"/>
</dbReference>
<feature type="transmembrane region" description="Helical" evidence="9">
    <location>
        <begin position="20"/>
        <end position="39"/>
    </location>
</feature>
<keyword evidence="6" id="KW-0864">Zinc transport</keyword>
<keyword evidence="7 9" id="KW-1133">Transmembrane helix</keyword>
<evidence type="ECO:0000256" key="2">
    <source>
        <dbReference type="ARBA" id="ARBA00010212"/>
    </source>
</evidence>
<dbReference type="NCBIfam" id="TIGR01297">
    <property type="entry name" value="CDF"/>
    <property type="match status" value="1"/>
</dbReference>
<dbReference type="PANTHER" id="PTHR43840">
    <property type="entry name" value="MITOCHONDRIAL METAL TRANSPORTER 1-RELATED"/>
    <property type="match status" value="1"/>
</dbReference>